<organism evidence="12 13">
    <name type="scientific">Pyronema omphalodes (strain CBS 100304)</name>
    <name type="common">Pyronema confluens</name>
    <dbReference type="NCBI Taxonomy" id="1076935"/>
    <lineage>
        <taxon>Eukaryota</taxon>
        <taxon>Fungi</taxon>
        <taxon>Dikarya</taxon>
        <taxon>Ascomycota</taxon>
        <taxon>Pezizomycotina</taxon>
        <taxon>Pezizomycetes</taxon>
        <taxon>Pezizales</taxon>
        <taxon>Pyronemataceae</taxon>
        <taxon>Pyronema</taxon>
    </lineage>
</organism>
<dbReference type="GO" id="GO:0006368">
    <property type="term" value="P:transcription elongation by RNA polymerase II"/>
    <property type="evidence" value="ECO:0007669"/>
    <property type="project" value="TreeGrafter"/>
</dbReference>
<dbReference type="eggNOG" id="KOG3214">
    <property type="taxonomic scope" value="Eukaryota"/>
</dbReference>
<proteinExistence type="inferred from homology"/>
<keyword evidence="5 10" id="KW-0863">Zinc-finger</keyword>
<feature type="compositionally biased region" description="Basic residues" evidence="11">
    <location>
        <begin position="9"/>
        <end position="21"/>
    </location>
</feature>
<evidence type="ECO:0000256" key="5">
    <source>
        <dbReference type="ARBA" id="ARBA00022771"/>
    </source>
</evidence>
<feature type="region of interest" description="Disordered" evidence="11">
    <location>
        <begin position="89"/>
        <end position="170"/>
    </location>
</feature>
<dbReference type="GO" id="GO:0008270">
    <property type="term" value="F:zinc ion binding"/>
    <property type="evidence" value="ECO:0007669"/>
    <property type="project" value="UniProtKB-KW"/>
</dbReference>
<feature type="compositionally biased region" description="Acidic residues" evidence="11">
    <location>
        <begin position="134"/>
        <end position="149"/>
    </location>
</feature>
<accession>U4L7V8</accession>
<evidence type="ECO:0000256" key="8">
    <source>
        <dbReference type="ARBA" id="ARBA00023163"/>
    </source>
</evidence>
<dbReference type="GO" id="GO:0008023">
    <property type="term" value="C:transcription elongation factor complex"/>
    <property type="evidence" value="ECO:0007669"/>
    <property type="project" value="TreeGrafter"/>
</dbReference>
<name>U4L7V8_PYROM</name>
<evidence type="ECO:0000256" key="4">
    <source>
        <dbReference type="ARBA" id="ARBA00022723"/>
    </source>
</evidence>
<evidence type="ECO:0000313" key="12">
    <source>
        <dbReference type="EMBL" id="CCX09263.1"/>
    </source>
</evidence>
<sequence length="170" mass="18514">MSGEGLNMGKRKKSSRKPQGPKKREPLNNTFNCLFCNHEDSVTCKLDKKAGIGSLSCKVCAQAFQSNINYLSHAVDVYSDWVDACDEIVDGKGGGPKSAESRRLSRAKPASRRDADGDDEPSGSGPRGGRAAPDDDSDGDLEDIDDDEQIAPRRSARDMDDDELEDDEDF</sequence>
<keyword evidence="9 10" id="KW-0539">Nucleus</keyword>
<evidence type="ECO:0000256" key="6">
    <source>
        <dbReference type="ARBA" id="ARBA00022833"/>
    </source>
</evidence>
<dbReference type="OrthoDB" id="445983at2759"/>
<comment type="function">
    <text evidence="1 10">Transcription elongation factor implicated in the maintenance of proper chromatin structure in actively transcribed regions.</text>
</comment>
<gene>
    <name evidence="12" type="ORF">PCON_08856</name>
</gene>
<dbReference type="GO" id="GO:0003746">
    <property type="term" value="F:translation elongation factor activity"/>
    <property type="evidence" value="ECO:0007669"/>
    <property type="project" value="UniProtKB-KW"/>
</dbReference>
<feature type="compositionally biased region" description="Acidic residues" evidence="11">
    <location>
        <begin position="159"/>
        <end position="170"/>
    </location>
</feature>
<evidence type="ECO:0000256" key="2">
    <source>
        <dbReference type="ARBA" id="ARBA00004123"/>
    </source>
</evidence>
<keyword evidence="4 10" id="KW-0479">Metal-binding</keyword>
<dbReference type="Pfam" id="PF05129">
    <property type="entry name" value="Zn_ribbon_Elf1"/>
    <property type="match status" value="1"/>
</dbReference>
<comment type="subcellular location">
    <subcellularLocation>
        <location evidence="2 10">Nucleus</location>
    </subcellularLocation>
</comment>
<dbReference type="SUPFAM" id="SSF57783">
    <property type="entry name" value="Zinc beta-ribbon"/>
    <property type="match status" value="1"/>
</dbReference>
<dbReference type="InterPro" id="IPR038567">
    <property type="entry name" value="T_Elf1_sf"/>
</dbReference>
<evidence type="ECO:0000256" key="10">
    <source>
        <dbReference type="RuleBase" id="RU364033"/>
    </source>
</evidence>
<comment type="similarity">
    <text evidence="3 10">Belongs to the ELOF1 family.</text>
</comment>
<dbReference type="EMBL" id="HF935448">
    <property type="protein sequence ID" value="CCX09263.1"/>
    <property type="molecule type" value="Genomic_DNA"/>
</dbReference>
<dbReference type="Gene3D" id="2.20.25.190">
    <property type="match status" value="1"/>
</dbReference>
<dbReference type="InterPro" id="IPR007808">
    <property type="entry name" value="Elf1"/>
</dbReference>
<keyword evidence="13" id="KW-1185">Reference proteome</keyword>
<keyword evidence="7 10" id="KW-0805">Transcription regulation</keyword>
<keyword evidence="6 10" id="KW-0862">Zinc</keyword>
<dbReference type="PANTHER" id="PTHR20934:SF0">
    <property type="entry name" value="TRANSCRIPTION ELONGATION FACTOR 1 HOMOLOG"/>
    <property type="match status" value="1"/>
</dbReference>
<feature type="region of interest" description="Disordered" evidence="11">
    <location>
        <begin position="1"/>
        <end position="25"/>
    </location>
</feature>
<evidence type="ECO:0000313" key="13">
    <source>
        <dbReference type="Proteomes" id="UP000018144"/>
    </source>
</evidence>
<keyword evidence="12" id="KW-0648">Protein biosynthesis</keyword>
<dbReference type="PANTHER" id="PTHR20934">
    <property type="entry name" value="TRANSCRIPTION ELONGATION FACTOR 1 HOMOLOG"/>
    <property type="match status" value="1"/>
</dbReference>
<evidence type="ECO:0000256" key="3">
    <source>
        <dbReference type="ARBA" id="ARBA00009730"/>
    </source>
</evidence>
<protein>
    <recommendedName>
        <fullName evidence="10">Transcription elongation factor 1 homolog</fullName>
    </recommendedName>
</protein>
<evidence type="ECO:0000256" key="7">
    <source>
        <dbReference type="ARBA" id="ARBA00023015"/>
    </source>
</evidence>
<evidence type="ECO:0000256" key="9">
    <source>
        <dbReference type="ARBA" id="ARBA00023242"/>
    </source>
</evidence>
<dbReference type="FunFam" id="2.20.25.190:FF:000001">
    <property type="entry name" value="Transcription elongation factor 1 homolog"/>
    <property type="match status" value="1"/>
</dbReference>
<dbReference type="STRING" id="1076935.U4L7V8"/>
<dbReference type="GO" id="GO:0000993">
    <property type="term" value="F:RNA polymerase II complex binding"/>
    <property type="evidence" value="ECO:0007669"/>
    <property type="project" value="TreeGrafter"/>
</dbReference>
<reference evidence="12 13" key="1">
    <citation type="journal article" date="2013" name="PLoS Genet.">
        <title>The genome and development-dependent transcriptomes of Pyronema confluens: a window into fungal evolution.</title>
        <authorList>
            <person name="Traeger S."/>
            <person name="Altegoer F."/>
            <person name="Freitag M."/>
            <person name="Gabaldon T."/>
            <person name="Kempken F."/>
            <person name="Kumar A."/>
            <person name="Marcet-Houben M."/>
            <person name="Poggeler S."/>
            <person name="Stajich J.E."/>
            <person name="Nowrousian M."/>
        </authorList>
    </citation>
    <scope>NUCLEOTIDE SEQUENCE [LARGE SCALE GENOMIC DNA]</scope>
    <source>
        <strain evidence="13">CBS 100304</strain>
        <tissue evidence="12">Vegetative mycelium</tissue>
    </source>
</reference>
<dbReference type="OMA" id="YLDCKIC"/>
<keyword evidence="12" id="KW-0251">Elongation factor</keyword>
<dbReference type="Proteomes" id="UP000018144">
    <property type="component" value="Unassembled WGS sequence"/>
</dbReference>
<dbReference type="AlphaFoldDB" id="U4L7V8"/>
<evidence type="ECO:0000256" key="1">
    <source>
        <dbReference type="ARBA" id="ARBA00003357"/>
    </source>
</evidence>
<evidence type="ECO:0000256" key="11">
    <source>
        <dbReference type="SAM" id="MobiDB-lite"/>
    </source>
</evidence>
<keyword evidence="8 10" id="KW-0804">Transcription</keyword>